<feature type="domain" description="Putative restriction endonuclease" evidence="2">
    <location>
        <begin position="29"/>
        <end position="168"/>
    </location>
</feature>
<dbReference type="PANTHER" id="PTHR33352:SF3">
    <property type="entry name" value="SLR1612 PROTEIN"/>
    <property type="match status" value="1"/>
</dbReference>
<evidence type="ECO:0000313" key="3">
    <source>
        <dbReference type="EMBL" id="BAP57415.1"/>
    </source>
</evidence>
<dbReference type="KEGG" id="tig:THII_3118"/>
<organism evidence="3 4">
    <name type="scientific">Thioploca ingrica</name>
    <dbReference type="NCBI Taxonomy" id="40754"/>
    <lineage>
        <taxon>Bacteria</taxon>
        <taxon>Pseudomonadati</taxon>
        <taxon>Pseudomonadota</taxon>
        <taxon>Gammaproteobacteria</taxon>
        <taxon>Thiotrichales</taxon>
        <taxon>Thiotrichaceae</taxon>
        <taxon>Thioploca</taxon>
    </lineage>
</organism>
<feature type="region of interest" description="Disordered" evidence="1">
    <location>
        <begin position="1"/>
        <end position="29"/>
    </location>
</feature>
<evidence type="ECO:0000313" key="4">
    <source>
        <dbReference type="Proteomes" id="UP000031623"/>
    </source>
</evidence>
<dbReference type="EMBL" id="AP014633">
    <property type="protein sequence ID" value="BAP57415.1"/>
    <property type="molecule type" value="Genomic_DNA"/>
</dbReference>
<proteinExistence type="predicted"/>
<accession>A0A090API9</accession>
<dbReference type="InterPro" id="IPR008538">
    <property type="entry name" value="Uma2"/>
</dbReference>
<dbReference type="CDD" id="cd06260">
    <property type="entry name" value="DUF820-like"/>
    <property type="match status" value="1"/>
</dbReference>
<sequence>MLNPVLDPGWLPQLSLPTQDDLPSDDRVPMETERHKKQMDLLIYPLTPWLGQRGYVGGNMFVYYSVKQVRYQDFKGPDVFIVLDVPPRERKSWVVWQEGKSPDIVIELLSESTAQYDKNDKQQLYQNQLRISEYYWFDPFNPDDWAGFELQHGVYQPLSPDPHQRLISKRLNLALERWHGVYEGVKTTWLRWSHLNGELLPTPQEARDSERQRANAEAQRAETESQRANVEAQRAETEFQRANVEAQRANAEAQARQLAEVEIARLQALLTEQSNR</sequence>
<evidence type="ECO:0000256" key="1">
    <source>
        <dbReference type="SAM" id="MobiDB-lite"/>
    </source>
</evidence>
<evidence type="ECO:0000259" key="2">
    <source>
        <dbReference type="Pfam" id="PF05685"/>
    </source>
</evidence>
<gene>
    <name evidence="3" type="ORF">THII_3118</name>
</gene>
<dbReference type="Pfam" id="PF05685">
    <property type="entry name" value="Uma2"/>
    <property type="match status" value="1"/>
</dbReference>
<dbReference type="AlphaFoldDB" id="A0A090API9"/>
<dbReference type="SUPFAM" id="SSF52980">
    <property type="entry name" value="Restriction endonuclease-like"/>
    <property type="match status" value="1"/>
</dbReference>
<dbReference type="STRING" id="40754.THII_3118"/>
<reference evidence="3 4" key="1">
    <citation type="journal article" date="2014" name="ISME J.">
        <title>Ecophysiology of Thioploca ingrica as revealed by the complete genome sequence supplemented with proteomic evidence.</title>
        <authorList>
            <person name="Kojima H."/>
            <person name="Ogura Y."/>
            <person name="Yamamoto N."/>
            <person name="Togashi T."/>
            <person name="Mori H."/>
            <person name="Watanabe T."/>
            <person name="Nemoto F."/>
            <person name="Kurokawa K."/>
            <person name="Hayashi T."/>
            <person name="Fukui M."/>
        </authorList>
    </citation>
    <scope>NUCLEOTIDE SEQUENCE [LARGE SCALE GENOMIC DNA]</scope>
</reference>
<dbReference type="PANTHER" id="PTHR33352">
    <property type="entry name" value="SLR1095 PROTEIN"/>
    <property type="match status" value="1"/>
</dbReference>
<feature type="region of interest" description="Disordered" evidence="1">
    <location>
        <begin position="219"/>
        <end position="243"/>
    </location>
</feature>
<dbReference type="OrthoDB" id="5765693at2"/>
<keyword evidence="4" id="KW-1185">Reference proteome</keyword>
<dbReference type="HOGENOM" id="CLU_075279_1_1_6"/>
<dbReference type="Gene3D" id="3.90.1570.10">
    <property type="entry name" value="tt1808, chain A"/>
    <property type="match status" value="1"/>
</dbReference>
<dbReference type="Proteomes" id="UP000031623">
    <property type="component" value="Chromosome"/>
</dbReference>
<dbReference type="InterPro" id="IPR011335">
    <property type="entry name" value="Restrct_endonuc-II-like"/>
</dbReference>
<protein>
    <recommendedName>
        <fullName evidence="2">Putative restriction endonuclease domain-containing protein</fullName>
    </recommendedName>
</protein>
<dbReference type="InterPro" id="IPR012296">
    <property type="entry name" value="Nuclease_put_TT1808"/>
</dbReference>
<name>A0A090API9_9GAMM</name>